<evidence type="ECO:0000256" key="12">
    <source>
        <dbReference type="SAM" id="MobiDB-lite"/>
    </source>
</evidence>
<feature type="transmembrane region" description="Helical" evidence="13">
    <location>
        <begin position="266"/>
        <end position="288"/>
    </location>
</feature>
<keyword evidence="6" id="KW-0851">Voltage-gated channel</keyword>
<evidence type="ECO:0000256" key="1">
    <source>
        <dbReference type="ARBA" id="ARBA00004141"/>
    </source>
</evidence>
<feature type="transmembrane region" description="Helical" evidence="13">
    <location>
        <begin position="129"/>
        <end position="151"/>
    </location>
</feature>
<dbReference type="GO" id="GO:0005249">
    <property type="term" value="F:voltage-gated potassium channel activity"/>
    <property type="evidence" value="ECO:0007669"/>
    <property type="project" value="InterPro"/>
</dbReference>
<dbReference type="STRING" id="105984.A0A427XEL6"/>
<keyword evidence="10 13" id="KW-0472">Membrane</keyword>
<feature type="domain" description="Ion transport" evidence="14">
    <location>
        <begin position="130"/>
        <end position="369"/>
    </location>
</feature>
<evidence type="ECO:0000256" key="5">
    <source>
        <dbReference type="ARBA" id="ARBA00022826"/>
    </source>
</evidence>
<dbReference type="InterPro" id="IPR027359">
    <property type="entry name" value="Volt_channel_dom_sf"/>
</dbReference>
<dbReference type="Gene3D" id="1.20.120.350">
    <property type="entry name" value="Voltage-gated potassium channels. Chain C"/>
    <property type="match status" value="1"/>
</dbReference>
<dbReference type="AlphaFoldDB" id="A0A427XEL6"/>
<dbReference type="InterPro" id="IPR028325">
    <property type="entry name" value="VG_K_chnl"/>
</dbReference>
<feature type="compositionally biased region" description="Low complexity" evidence="12">
    <location>
        <begin position="1"/>
        <end position="14"/>
    </location>
</feature>
<evidence type="ECO:0000313" key="15">
    <source>
        <dbReference type="EMBL" id="RSH77203.1"/>
    </source>
</evidence>
<feature type="region of interest" description="Disordered" evidence="12">
    <location>
        <begin position="528"/>
        <end position="560"/>
    </location>
</feature>
<evidence type="ECO:0000313" key="16">
    <source>
        <dbReference type="Proteomes" id="UP000279236"/>
    </source>
</evidence>
<feature type="transmembrane region" description="Helical" evidence="13">
    <location>
        <begin position="193"/>
        <end position="214"/>
    </location>
</feature>
<dbReference type="GO" id="GO:0001508">
    <property type="term" value="P:action potential"/>
    <property type="evidence" value="ECO:0007669"/>
    <property type="project" value="TreeGrafter"/>
</dbReference>
<evidence type="ECO:0000259" key="14">
    <source>
        <dbReference type="Pfam" id="PF00520"/>
    </source>
</evidence>
<feature type="region of interest" description="Disordered" evidence="12">
    <location>
        <begin position="381"/>
        <end position="476"/>
    </location>
</feature>
<feature type="compositionally biased region" description="Basic and acidic residues" evidence="12">
    <location>
        <begin position="531"/>
        <end position="550"/>
    </location>
</feature>
<dbReference type="SUPFAM" id="SSF81324">
    <property type="entry name" value="Voltage-gated potassium channels"/>
    <property type="match status" value="1"/>
</dbReference>
<reference evidence="15 16" key="1">
    <citation type="submission" date="2018-11" db="EMBL/GenBank/DDBJ databases">
        <title>Genome sequence of Apiotrichum porosum DSM 27194.</title>
        <authorList>
            <person name="Aliyu H."/>
            <person name="Gorte O."/>
            <person name="Ochsenreither K."/>
        </authorList>
    </citation>
    <scope>NUCLEOTIDE SEQUENCE [LARGE SCALE GENOMIC DNA]</scope>
    <source>
        <strain evidence="15 16">DSM 27194</strain>
    </source>
</reference>
<comment type="caution">
    <text evidence="15">The sequence shown here is derived from an EMBL/GenBank/DDBJ whole genome shotgun (WGS) entry which is preliminary data.</text>
</comment>
<organism evidence="15 16">
    <name type="scientific">Apiotrichum porosum</name>
    <dbReference type="NCBI Taxonomy" id="105984"/>
    <lineage>
        <taxon>Eukaryota</taxon>
        <taxon>Fungi</taxon>
        <taxon>Dikarya</taxon>
        <taxon>Basidiomycota</taxon>
        <taxon>Agaricomycotina</taxon>
        <taxon>Tremellomycetes</taxon>
        <taxon>Trichosporonales</taxon>
        <taxon>Trichosporonaceae</taxon>
        <taxon>Apiotrichum</taxon>
    </lineage>
</organism>
<sequence length="560" mass="61440">MSSYPPSSSAMPVPGEEYELTAAGSVPNQHPQPRASMSRPRKLTLHPNASSSLLFAAPGAATSRPRNRRRASSAATPGSPETSMRRVFSPQNFLSDDLNELGPDNEEVQSMEAKALSLMEEPSSGREAFFIHVAVTGAILFSAVLTTLSTLPSFHTSPASVKALFGLDTTLVVLFTVEYITRSLAHSDSWSMYYNWATSFFAILDLLSILPYYIEVARQEDTSILFRFSILRTLRLLRVFRAFKYENQMLLTIEVMYVAVRRSKDALIAISYFIVLVLVLFSTLIYFAERGTWDATLGAFVDSDGDVSLFDSIPQTAWFALVTMSTAGYGDVVPKSALGKIMSVPLLMFGLLLIALPSFVLGRNFAIVYDAMVSFQQHAPVSPRDSISEPPTPKRPSNISPVSDNADTPLLPVANPVHNGRASPNPLMAVTEERSTAASLAPAVRQQQPPMWHQDGLGHSHTHTPSQSISQRQASRDKDLTNIKLAKNQYVLLEQIESLRRTIDKQGEMLSLLMSALALKEGVDIDLSSSKVDKGKAKEAENPFDFGRDDDGQDLGRGSM</sequence>
<proteinExistence type="predicted"/>
<keyword evidence="5" id="KW-0631">Potassium channel</keyword>
<keyword evidence="3" id="KW-0633">Potassium transport</keyword>
<dbReference type="RefSeq" id="XP_028472350.1">
    <property type="nucleotide sequence ID" value="XM_028619176.1"/>
</dbReference>
<keyword evidence="16" id="KW-1185">Reference proteome</keyword>
<keyword evidence="8 13" id="KW-1133">Transmembrane helix</keyword>
<keyword evidence="7" id="KW-0630">Potassium</keyword>
<evidence type="ECO:0000256" key="4">
    <source>
        <dbReference type="ARBA" id="ARBA00022692"/>
    </source>
</evidence>
<dbReference type="Proteomes" id="UP000279236">
    <property type="component" value="Unassembled WGS sequence"/>
</dbReference>
<keyword evidence="11" id="KW-0407">Ion channel</keyword>
<gene>
    <name evidence="15" type="ORF">EHS24_003503</name>
</gene>
<evidence type="ECO:0000256" key="13">
    <source>
        <dbReference type="SAM" id="Phobius"/>
    </source>
</evidence>
<dbReference type="OrthoDB" id="415460at2759"/>
<dbReference type="InterPro" id="IPR005821">
    <property type="entry name" value="Ion_trans_dom"/>
</dbReference>
<feature type="compositionally biased region" description="Polar residues" evidence="12">
    <location>
        <begin position="395"/>
        <end position="406"/>
    </location>
</feature>
<dbReference type="PANTHER" id="PTHR11537">
    <property type="entry name" value="VOLTAGE-GATED POTASSIUM CHANNEL"/>
    <property type="match status" value="1"/>
</dbReference>
<dbReference type="PANTHER" id="PTHR11537:SF254">
    <property type="entry name" value="POTASSIUM VOLTAGE-GATED CHANNEL PROTEIN SHAB"/>
    <property type="match status" value="1"/>
</dbReference>
<evidence type="ECO:0000256" key="6">
    <source>
        <dbReference type="ARBA" id="ARBA00022882"/>
    </source>
</evidence>
<keyword evidence="9" id="KW-0406">Ion transport</keyword>
<evidence type="ECO:0000256" key="7">
    <source>
        <dbReference type="ARBA" id="ARBA00022958"/>
    </source>
</evidence>
<feature type="region of interest" description="Disordered" evidence="12">
    <location>
        <begin position="1"/>
        <end position="88"/>
    </location>
</feature>
<accession>A0A427XEL6</accession>
<feature type="transmembrane region" description="Helical" evidence="13">
    <location>
        <begin position="341"/>
        <end position="362"/>
    </location>
</feature>
<evidence type="ECO:0000256" key="11">
    <source>
        <dbReference type="ARBA" id="ARBA00023303"/>
    </source>
</evidence>
<protein>
    <recommendedName>
        <fullName evidence="14">Ion transport domain-containing protein</fullName>
    </recommendedName>
</protein>
<dbReference type="Pfam" id="PF00520">
    <property type="entry name" value="Ion_trans"/>
    <property type="match status" value="1"/>
</dbReference>
<evidence type="ECO:0000256" key="3">
    <source>
        <dbReference type="ARBA" id="ARBA00022538"/>
    </source>
</evidence>
<evidence type="ECO:0000256" key="10">
    <source>
        <dbReference type="ARBA" id="ARBA00023136"/>
    </source>
</evidence>
<evidence type="ECO:0000256" key="2">
    <source>
        <dbReference type="ARBA" id="ARBA00022448"/>
    </source>
</evidence>
<evidence type="ECO:0000256" key="8">
    <source>
        <dbReference type="ARBA" id="ARBA00022989"/>
    </source>
</evidence>
<dbReference type="GeneID" id="39588046"/>
<comment type="subcellular location">
    <subcellularLocation>
        <location evidence="1">Membrane</location>
        <topology evidence="1">Multi-pass membrane protein</topology>
    </subcellularLocation>
</comment>
<keyword evidence="2" id="KW-0813">Transport</keyword>
<dbReference type="Gene3D" id="1.10.287.70">
    <property type="match status" value="1"/>
</dbReference>
<dbReference type="FunFam" id="1.10.287.70:FF:000097">
    <property type="entry name" value="Potassium voltage-gated channel subfamily G member 3"/>
    <property type="match status" value="1"/>
</dbReference>
<dbReference type="PRINTS" id="PR00169">
    <property type="entry name" value="KCHANNEL"/>
</dbReference>
<name>A0A427XEL6_9TREE</name>
<evidence type="ECO:0000256" key="9">
    <source>
        <dbReference type="ARBA" id="ARBA00023065"/>
    </source>
</evidence>
<dbReference type="GO" id="GO:0008076">
    <property type="term" value="C:voltage-gated potassium channel complex"/>
    <property type="evidence" value="ECO:0007669"/>
    <property type="project" value="InterPro"/>
</dbReference>
<dbReference type="EMBL" id="RSCE01000017">
    <property type="protein sequence ID" value="RSH77203.1"/>
    <property type="molecule type" value="Genomic_DNA"/>
</dbReference>
<keyword evidence="4 13" id="KW-0812">Transmembrane</keyword>
<feature type="compositionally biased region" description="Polar residues" evidence="12">
    <location>
        <begin position="463"/>
        <end position="473"/>
    </location>
</feature>